<reference evidence="2 3" key="1">
    <citation type="submission" date="2016-10" db="EMBL/GenBank/DDBJ databases">
        <authorList>
            <person name="de Groot N.N."/>
        </authorList>
    </citation>
    <scope>NUCLEOTIDE SEQUENCE [LARGE SCALE GENOMIC DNA]</scope>
    <source>
        <strain evidence="2 3">DSM 6059</strain>
    </source>
</reference>
<dbReference type="InterPro" id="IPR000182">
    <property type="entry name" value="GNAT_dom"/>
</dbReference>
<protein>
    <submittedName>
        <fullName evidence="2">Predicted N-acyltransferase, GNAT family</fullName>
    </submittedName>
</protein>
<proteinExistence type="predicted"/>
<dbReference type="AlphaFoldDB" id="A0A1I1P879"/>
<name>A0A1I1P879_9GAMM</name>
<dbReference type="PROSITE" id="PS51186">
    <property type="entry name" value="GNAT"/>
    <property type="match status" value="1"/>
</dbReference>
<evidence type="ECO:0000313" key="2">
    <source>
        <dbReference type="EMBL" id="SFD06141.1"/>
    </source>
</evidence>
<keyword evidence="3" id="KW-1185">Reference proteome</keyword>
<dbReference type="InterPro" id="IPR016181">
    <property type="entry name" value="Acyl_CoA_acyltransferase"/>
</dbReference>
<evidence type="ECO:0000313" key="3">
    <source>
        <dbReference type="Proteomes" id="UP000198862"/>
    </source>
</evidence>
<dbReference type="RefSeq" id="WP_091986870.1">
    <property type="nucleotide sequence ID" value="NZ_FOLO01000030.1"/>
</dbReference>
<organism evidence="2 3">
    <name type="scientific">Pseudoalteromonas denitrificans DSM 6059</name>
    <dbReference type="NCBI Taxonomy" id="1123010"/>
    <lineage>
        <taxon>Bacteria</taxon>
        <taxon>Pseudomonadati</taxon>
        <taxon>Pseudomonadota</taxon>
        <taxon>Gammaproteobacteria</taxon>
        <taxon>Alteromonadales</taxon>
        <taxon>Pseudoalteromonadaceae</taxon>
        <taxon>Pseudoalteromonas</taxon>
    </lineage>
</organism>
<feature type="domain" description="N-acetyltransferase" evidence="1">
    <location>
        <begin position="3"/>
        <end position="141"/>
    </location>
</feature>
<dbReference type="STRING" id="1123010.SAMN02745724_03351"/>
<keyword evidence="2" id="KW-0808">Transferase</keyword>
<dbReference type="SUPFAM" id="SSF55729">
    <property type="entry name" value="Acyl-CoA N-acyltransferases (Nat)"/>
    <property type="match status" value="1"/>
</dbReference>
<dbReference type="CDD" id="cd04301">
    <property type="entry name" value="NAT_SF"/>
    <property type="match status" value="1"/>
</dbReference>
<evidence type="ECO:0000259" key="1">
    <source>
        <dbReference type="PROSITE" id="PS51186"/>
    </source>
</evidence>
<dbReference type="Gene3D" id="3.40.630.30">
    <property type="match status" value="1"/>
</dbReference>
<dbReference type="EMBL" id="FOLO01000030">
    <property type="protein sequence ID" value="SFD06141.1"/>
    <property type="molecule type" value="Genomic_DNA"/>
</dbReference>
<gene>
    <name evidence="2" type="ORF">SAMN02745724_03351</name>
</gene>
<dbReference type="GO" id="GO:0016747">
    <property type="term" value="F:acyltransferase activity, transferring groups other than amino-acyl groups"/>
    <property type="evidence" value="ECO:0007669"/>
    <property type="project" value="InterPro"/>
</dbReference>
<dbReference type="OrthoDB" id="9796171at2"/>
<sequence>MSYQLQQVNWLKNRERLKALREKVFVCEYHIPKHIEFDQFDRISQHIILLNEQNTIIASARLSQDGLMSRVAVLPEYRTQTIYRSLFSFLVSIAKDQGASEMSFNCILQEKDKFIKSGFSEQGLVFMEAGIARQRLSCPIEKFTSTEFSLVH</sequence>
<accession>A0A1I1P879</accession>
<dbReference type="Pfam" id="PF13673">
    <property type="entry name" value="Acetyltransf_10"/>
    <property type="match status" value="1"/>
</dbReference>
<dbReference type="Proteomes" id="UP000198862">
    <property type="component" value="Unassembled WGS sequence"/>
</dbReference>
<keyword evidence="2" id="KW-0012">Acyltransferase</keyword>